<keyword evidence="3" id="KW-1185">Reference proteome</keyword>
<protein>
    <submittedName>
        <fullName evidence="2">Uncharacterized protein</fullName>
    </submittedName>
</protein>
<evidence type="ECO:0000313" key="3">
    <source>
        <dbReference type="Proteomes" id="UP001154282"/>
    </source>
</evidence>
<feature type="region of interest" description="Disordered" evidence="1">
    <location>
        <begin position="50"/>
        <end position="69"/>
    </location>
</feature>
<dbReference type="AlphaFoldDB" id="A0AAV0GS31"/>
<sequence length="88" mass="9579">MEYSNLGIHGQMVLCTSLNARSSQEGSSIKEWNSARRKALCGGMLTASGHEPPSMELSSCTPRKAPLTPSPSLTPKFQSFLVIIYNCF</sequence>
<evidence type="ECO:0000313" key="2">
    <source>
        <dbReference type="EMBL" id="CAI0375796.1"/>
    </source>
</evidence>
<organism evidence="2 3">
    <name type="scientific">Linum tenue</name>
    <dbReference type="NCBI Taxonomy" id="586396"/>
    <lineage>
        <taxon>Eukaryota</taxon>
        <taxon>Viridiplantae</taxon>
        <taxon>Streptophyta</taxon>
        <taxon>Embryophyta</taxon>
        <taxon>Tracheophyta</taxon>
        <taxon>Spermatophyta</taxon>
        <taxon>Magnoliopsida</taxon>
        <taxon>eudicotyledons</taxon>
        <taxon>Gunneridae</taxon>
        <taxon>Pentapetalae</taxon>
        <taxon>rosids</taxon>
        <taxon>fabids</taxon>
        <taxon>Malpighiales</taxon>
        <taxon>Linaceae</taxon>
        <taxon>Linum</taxon>
    </lineage>
</organism>
<reference evidence="2" key="1">
    <citation type="submission" date="2022-08" db="EMBL/GenBank/DDBJ databases">
        <authorList>
            <person name="Gutierrez-Valencia J."/>
        </authorList>
    </citation>
    <scope>NUCLEOTIDE SEQUENCE</scope>
</reference>
<comment type="caution">
    <text evidence="2">The sequence shown here is derived from an EMBL/GenBank/DDBJ whole genome shotgun (WGS) entry which is preliminary data.</text>
</comment>
<evidence type="ECO:0000256" key="1">
    <source>
        <dbReference type="SAM" id="MobiDB-lite"/>
    </source>
</evidence>
<proteinExistence type="predicted"/>
<dbReference type="EMBL" id="CAMGYJ010000002">
    <property type="protein sequence ID" value="CAI0375796.1"/>
    <property type="molecule type" value="Genomic_DNA"/>
</dbReference>
<dbReference type="Proteomes" id="UP001154282">
    <property type="component" value="Unassembled WGS sequence"/>
</dbReference>
<gene>
    <name evidence="2" type="ORF">LITE_LOCUS737</name>
</gene>
<name>A0AAV0GS31_9ROSI</name>
<accession>A0AAV0GS31</accession>